<keyword evidence="3" id="KW-1185">Reference proteome</keyword>
<evidence type="ECO:0000256" key="1">
    <source>
        <dbReference type="SAM" id="SignalP"/>
    </source>
</evidence>
<dbReference type="Proteomes" id="UP001597273">
    <property type="component" value="Unassembled WGS sequence"/>
</dbReference>
<accession>A0ABW4QMI6</accession>
<feature type="signal peptide" evidence="1">
    <location>
        <begin position="1"/>
        <end position="17"/>
    </location>
</feature>
<evidence type="ECO:0000313" key="2">
    <source>
        <dbReference type="EMBL" id="MFD1864848.1"/>
    </source>
</evidence>
<protein>
    <submittedName>
        <fullName evidence="2">Uncharacterized protein</fullName>
    </submittedName>
</protein>
<gene>
    <name evidence="2" type="ORF">ACFSDB_18295</name>
</gene>
<organism evidence="2 3">
    <name type="scientific">Planococcus chinensis</name>
    <dbReference type="NCBI Taxonomy" id="272917"/>
    <lineage>
        <taxon>Bacteria</taxon>
        <taxon>Bacillati</taxon>
        <taxon>Bacillota</taxon>
        <taxon>Bacilli</taxon>
        <taxon>Bacillales</taxon>
        <taxon>Caryophanaceae</taxon>
        <taxon>Planococcus</taxon>
    </lineage>
</organism>
<comment type="caution">
    <text evidence="2">The sequence shown here is derived from an EMBL/GenBank/DDBJ whole genome shotgun (WGS) entry which is preliminary data.</text>
</comment>
<name>A0ABW4QMI6_9BACL</name>
<evidence type="ECO:0000313" key="3">
    <source>
        <dbReference type="Proteomes" id="UP001597273"/>
    </source>
</evidence>
<dbReference type="PROSITE" id="PS51257">
    <property type="entry name" value="PROKAR_LIPOPROTEIN"/>
    <property type="match status" value="1"/>
</dbReference>
<reference evidence="3" key="1">
    <citation type="journal article" date="2019" name="Int. J. Syst. Evol. Microbiol.">
        <title>The Global Catalogue of Microorganisms (GCM) 10K type strain sequencing project: providing services to taxonomists for standard genome sequencing and annotation.</title>
        <authorList>
            <consortium name="The Broad Institute Genomics Platform"/>
            <consortium name="The Broad Institute Genome Sequencing Center for Infectious Disease"/>
            <person name="Wu L."/>
            <person name="Ma J."/>
        </authorList>
    </citation>
    <scope>NUCLEOTIDE SEQUENCE [LARGE SCALE GENOMIC DNA]</scope>
    <source>
        <strain evidence="3">CGMCC 1.15475</strain>
    </source>
</reference>
<dbReference type="RefSeq" id="WP_204893321.1">
    <property type="nucleotide sequence ID" value="NZ_JBHUFW010000025.1"/>
</dbReference>
<keyword evidence="1" id="KW-0732">Signal</keyword>
<proteinExistence type="predicted"/>
<sequence>MKKREILLLMAITGLLAACGTAEQPGAAPDDWEAKPFAETNEGDFIYRLAAESDSFKAGGPISMYAELEYTGERDSIDIYHAASPFYFHLHEKTRDFEVPYPMNEPLITTTLIKGEPLREQYRGSGGYAQEDPEAYQEFVQGVMNGRFPEGFYEVDGSANFYTGNPEADKTDYDIHAAIRFKVVE</sequence>
<feature type="chain" id="PRO_5045300475" evidence="1">
    <location>
        <begin position="18"/>
        <end position="185"/>
    </location>
</feature>
<dbReference type="EMBL" id="JBHUFW010000025">
    <property type="protein sequence ID" value="MFD1864848.1"/>
    <property type="molecule type" value="Genomic_DNA"/>
</dbReference>